<reference evidence="8" key="2">
    <citation type="journal article" date="2017" name="Stand. Genomic Sci.">
        <title>Complete genome sequence of the sulfur-oxidizing chemolithoautotrophic Sulfurovum lithotrophicum 42BKTT.</title>
        <authorList>
            <person name="Jeon W."/>
            <person name="Priscilla L."/>
            <person name="Park G."/>
            <person name="Lee H."/>
            <person name="Lee N."/>
            <person name="Lee D."/>
            <person name="Kwon H."/>
            <person name="Ahn I."/>
            <person name="Lee C."/>
            <person name="Lee H."/>
            <person name="Ahn J."/>
        </authorList>
    </citation>
    <scope>NUCLEOTIDE SEQUENCE [LARGE SCALE GENOMIC DNA]</scope>
    <source>
        <strain evidence="8">ATCC BAA-797 / 42BKT</strain>
    </source>
</reference>
<evidence type="ECO:0000256" key="4">
    <source>
        <dbReference type="ARBA" id="ARBA00023136"/>
    </source>
</evidence>
<sequence>MKGSNVLKRLYLLCSLLFISSLGADELSEILSGTKESLFDYQFQGNELQSDILSKSWINPVTVSYGKNYTTQFRTGTVDTSTFSVSIDQPIFKSGGIYYAIKYSGALRNANRTDITLQRRQMIGDAVAVLFNLKRIRLEKEKMRYQIENDTIDIRQKRDSYEAGILDSSFLDQAILKKSQDETALLEMRLNEMELKQRFSVLSDKNPDKLRLPKLKLIDKQNYTRKNLELKRDSLHALEMDYKEKTTWAKYLPTVSLHGQYIDGDLNPLFPSPNLNESYYNYGFSISMPIDVNAFSDIELSKVEKLRAATEVIDRKHTVNEEYDWIRNSLHILDKKISLARKDEKIYGNLYKVTKNLAQAGEKTVYDANVMKNSQQIRRLDQRIYSIDKQLQLLKLYVRMENVL</sequence>
<dbReference type="KEGG" id="slh:YH65_08105"/>
<reference evidence="7 8" key="1">
    <citation type="submission" date="2015-04" db="EMBL/GenBank/DDBJ databases">
        <title>Complete genome sequence of Sulfurovum lithotrophicum ATCC BAA-797T.</title>
        <authorList>
            <person name="Ahn J."/>
            <person name="Park G."/>
            <person name="Jeon W."/>
            <person name="Jang Y."/>
            <person name="Jang M."/>
            <person name="Lee H."/>
            <person name="Lee H."/>
        </authorList>
    </citation>
    <scope>NUCLEOTIDE SEQUENCE [LARGE SCALE GENOMIC DNA]</scope>
    <source>
        <strain evidence="8">ATCC BAA-797 / 42BKT</strain>
    </source>
</reference>
<comment type="subcellular location">
    <subcellularLocation>
        <location evidence="1">Cell outer membrane</location>
    </subcellularLocation>
</comment>
<dbReference type="GO" id="GO:0015562">
    <property type="term" value="F:efflux transmembrane transporter activity"/>
    <property type="evidence" value="ECO:0007669"/>
    <property type="project" value="InterPro"/>
</dbReference>
<evidence type="ECO:0000313" key="7">
    <source>
        <dbReference type="EMBL" id="AKF25354.1"/>
    </source>
</evidence>
<evidence type="ECO:0008006" key="9">
    <source>
        <dbReference type="Google" id="ProtNLM"/>
    </source>
</evidence>
<organism evidence="7 8">
    <name type="scientific">Sulfurovum lithotrophicum</name>
    <dbReference type="NCBI Taxonomy" id="206403"/>
    <lineage>
        <taxon>Bacteria</taxon>
        <taxon>Pseudomonadati</taxon>
        <taxon>Campylobacterota</taxon>
        <taxon>Epsilonproteobacteria</taxon>
        <taxon>Campylobacterales</taxon>
        <taxon>Sulfurovaceae</taxon>
        <taxon>Sulfurovum</taxon>
    </lineage>
</organism>
<dbReference type="EMBL" id="CP011308">
    <property type="protein sequence ID" value="AKF25354.1"/>
    <property type="molecule type" value="Genomic_DNA"/>
</dbReference>
<keyword evidence="6" id="KW-0732">Signal</keyword>
<feature type="chain" id="PRO_5030567675" description="TolC family protein" evidence="6">
    <location>
        <begin position="25"/>
        <end position="404"/>
    </location>
</feature>
<keyword evidence="4" id="KW-0472">Membrane</keyword>
<dbReference type="OrthoDB" id="5372263at2"/>
<evidence type="ECO:0000256" key="3">
    <source>
        <dbReference type="ARBA" id="ARBA00022692"/>
    </source>
</evidence>
<evidence type="ECO:0000256" key="2">
    <source>
        <dbReference type="ARBA" id="ARBA00022452"/>
    </source>
</evidence>
<proteinExistence type="predicted"/>
<dbReference type="SUPFAM" id="SSF56954">
    <property type="entry name" value="Outer membrane efflux proteins (OEP)"/>
    <property type="match status" value="1"/>
</dbReference>
<dbReference type="PANTHER" id="PTHR30026">
    <property type="entry name" value="OUTER MEMBRANE PROTEIN TOLC"/>
    <property type="match status" value="1"/>
</dbReference>
<dbReference type="RefSeq" id="WP_046551431.1">
    <property type="nucleotide sequence ID" value="NZ_CP011308.1"/>
</dbReference>
<protein>
    <recommendedName>
        <fullName evidence="9">TolC family protein</fullName>
    </recommendedName>
</protein>
<keyword evidence="2" id="KW-1134">Transmembrane beta strand</keyword>
<accession>A0A7U4M270</accession>
<dbReference type="GO" id="GO:0015288">
    <property type="term" value="F:porin activity"/>
    <property type="evidence" value="ECO:0007669"/>
    <property type="project" value="TreeGrafter"/>
</dbReference>
<keyword evidence="3" id="KW-0812">Transmembrane</keyword>
<evidence type="ECO:0000256" key="1">
    <source>
        <dbReference type="ARBA" id="ARBA00004442"/>
    </source>
</evidence>
<dbReference type="Proteomes" id="UP000034444">
    <property type="component" value="Chromosome"/>
</dbReference>
<dbReference type="PANTHER" id="PTHR30026:SF20">
    <property type="entry name" value="OUTER MEMBRANE PROTEIN TOLC"/>
    <property type="match status" value="1"/>
</dbReference>
<feature type="signal peptide" evidence="6">
    <location>
        <begin position="1"/>
        <end position="24"/>
    </location>
</feature>
<gene>
    <name evidence="7" type="ORF">YH65_08105</name>
</gene>
<evidence type="ECO:0000256" key="6">
    <source>
        <dbReference type="SAM" id="SignalP"/>
    </source>
</evidence>
<keyword evidence="5" id="KW-0998">Cell outer membrane</keyword>
<dbReference type="GO" id="GO:1990281">
    <property type="term" value="C:efflux pump complex"/>
    <property type="evidence" value="ECO:0007669"/>
    <property type="project" value="TreeGrafter"/>
</dbReference>
<dbReference type="AlphaFoldDB" id="A0A7U4M270"/>
<dbReference type="InterPro" id="IPR051906">
    <property type="entry name" value="TolC-like"/>
</dbReference>
<evidence type="ECO:0000313" key="8">
    <source>
        <dbReference type="Proteomes" id="UP000034444"/>
    </source>
</evidence>
<dbReference type="GO" id="GO:0009279">
    <property type="term" value="C:cell outer membrane"/>
    <property type="evidence" value="ECO:0007669"/>
    <property type="project" value="UniProtKB-SubCell"/>
</dbReference>
<evidence type="ECO:0000256" key="5">
    <source>
        <dbReference type="ARBA" id="ARBA00023237"/>
    </source>
</evidence>
<name>A0A7U4M270_9BACT</name>
<dbReference type="Gene3D" id="1.20.1600.10">
    <property type="entry name" value="Outer membrane efflux proteins (OEP)"/>
    <property type="match status" value="1"/>
</dbReference>
<keyword evidence="8" id="KW-1185">Reference proteome</keyword>